<dbReference type="InterPro" id="IPR008972">
    <property type="entry name" value="Cupredoxin"/>
</dbReference>
<comment type="similarity">
    <text evidence="1">Belongs to the multicopper oxidase family.</text>
</comment>
<feature type="domain" description="Plastocyanin-like" evidence="8">
    <location>
        <begin position="187"/>
        <end position="390"/>
    </location>
</feature>
<organism evidence="11 12">
    <name type="scientific">Cladophialophora psammophila CBS 110553</name>
    <dbReference type="NCBI Taxonomy" id="1182543"/>
    <lineage>
        <taxon>Eukaryota</taxon>
        <taxon>Fungi</taxon>
        <taxon>Dikarya</taxon>
        <taxon>Ascomycota</taxon>
        <taxon>Pezizomycotina</taxon>
        <taxon>Eurotiomycetes</taxon>
        <taxon>Chaetothyriomycetidae</taxon>
        <taxon>Chaetothyriales</taxon>
        <taxon>Herpotrichiellaceae</taxon>
        <taxon>Cladophialophora</taxon>
    </lineage>
</organism>
<dbReference type="CDD" id="cd13876">
    <property type="entry name" value="CuRO_2_Abr2_like"/>
    <property type="match status" value="1"/>
</dbReference>
<dbReference type="PROSITE" id="PS00079">
    <property type="entry name" value="MULTICOPPER_OXIDASE1"/>
    <property type="match status" value="2"/>
</dbReference>
<dbReference type="CDD" id="cd13898">
    <property type="entry name" value="CuRO_3_Abr2_like"/>
    <property type="match status" value="1"/>
</dbReference>
<keyword evidence="12" id="KW-1185">Reference proteome</keyword>
<keyword evidence="3 7" id="KW-0732">Signal</keyword>
<evidence type="ECO:0000259" key="8">
    <source>
        <dbReference type="Pfam" id="PF00394"/>
    </source>
</evidence>
<evidence type="ECO:0000256" key="6">
    <source>
        <dbReference type="ARBA" id="ARBA00023180"/>
    </source>
</evidence>
<dbReference type="GO" id="GO:0005507">
    <property type="term" value="F:copper ion binding"/>
    <property type="evidence" value="ECO:0007669"/>
    <property type="project" value="InterPro"/>
</dbReference>
<dbReference type="OrthoDB" id="2121828at2759"/>
<evidence type="ECO:0000256" key="4">
    <source>
        <dbReference type="ARBA" id="ARBA00023002"/>
    </source>
</evidence>
<dbReference type="GeneID" id="19190994"/>
<dbReference type="PANTHER" id="PTHR11709">
    <property type="entry name" value="MULTI-COPPER OXIDASE"/>
    <property type="match status" value="1"/>
</dbReference>
<keyword evidence="2" id="KW-0479">Metal-binding</keyword>
<evidence type="ECO:0000256" key="5">
    <source>
        <dbReference type="ARBA" id="ARBA00023008"/>
    </source>
</evidence>
<dbReference type="Pfam" id="PF07731">
    <property type="entry name" value="Cu-oxidase_2"/>
    <property type="match status" value="1"/>
</dbReference>
<dbReference type="AlphaFoldDB" id="W9WYQ9"/>
<keyword evidence="5" id="KW-0186">Copper</keyword>
<comment type="caution">
    <text evidence="11">The sequence shown here is derived from an EMBL/GenBank/DDBJ whole genome shotgun (WGS) entry which is preliminary data.</text>
</comment>
<evidence type="ECO:0000256" key="3">
    <source>
        <dbReference type="ARBA" id="ARBA00022729"/>
    </source>
</evidence>
<evidence type="ECO:0000259" key="9">
    <source>
        <dbReference type="Pfam" id="PF07731"/>
    </source>
</evidence>
<evidence type="ECO:0000313" key="12">
    <source>
        <dbReference type="Proteomes" id="UP000019471"/>
    </source>
</evidence>
<dbReference type="CDD" id="cd13850">
    <property type="entry name" value="CuRO_1_Abr2_like"/>
    <property type="match status" value="1"/>
</dbReference>
<evidence type="ECO:0000313" key="11">
    <source>
        <dbReference type="EMBL" id="EXJ70215.1"/>
    </source>
</evidence>
<dbReference type="PROSITE" id="PS00080">
    <property type="entry name" value="MULTICOPPER_OXIDASE2"/>
    <property type="match status" value="1"/>
</dbReference>
<keyword evidence="6" id="KW-0325">Glycoprotein</keyword>
<evidence type="ECO:0000256" key="1">
    <source>
        <dbReference type="ARBA" id="ARBA00010609"/>
    </source>
</evidence>
<dbReference type="Pfam" id="PF07732">
    <property type="entry name" value="Cu-oxidase_3"/>
    <property type="match status" value="1"/>
</dbReference>
<dbReference type="Gene3D" id="2.60.40.420">
    <property type="entry name" value="Cupredoxins - blue copper proteins"/>
    <property type="match status" value="3"/>
</dbReference>
<feature type="domain" description="Plastocyanin-like" evidence="9">
    <location>
        <begin position="476"/>
        <end position="601"/>
    </location>
</feature>
<dbReference type="Proteomes" id="UP000019471">
    <property type="component" value="Unassembled WGS sequence"/>
</dbReference>
<dbReference type="eggNOG" id="KOG1263">
    <property type="taxonomic scope" value="Eukaryota"/>
</dbReference>
<dbReference type="InterPro" id="IPR001117">
    <property type="entry name" value="Cu-oxidase_2nd"/>
</dbReference>
<dbReference type="RefSeq" id="XP_007745067.1">
    <property type="nucleotide sequence ID" value="XM_007746877.1"/>
</dbReference>
<dbReference type="HOGENOM" id="CLU_006504_5_0_1"/>
<dbReference type="InterPro" id="IPR033138">
    <property type="entry name" value="Cu_oxidase_CS"/>
</dbReference>
<evidence type="ECO:0008006" key="13">
    <source>
        <dbReference type="Google" id="ProtNLM"/>
    </source>
</evidence>
<gene>
    <name evidence="11" type="ORF">A1O5_06283</name>
</gene>
<dbReference type="GO" id="GO:0016491">
    <property type="term" value="F:oxidoreductase activity"/>
    <property type="evidence" value="ECO:0007669"/>
    <property type="project" value="UniProtKB-KW"/>
</dbReference>
<proteinExistence type="inferred from homology"/>
<dbReference type="InterPro" id="IPR002355">
    <property type="entry name" value="Cu_oxidase_Cu_BS"/>
</dbReference>
<keyword evidence="4" id="KW-0560">Oxidoreductase</keyword>
<dbReference type="SUPFAM" id="SSF49503">
    <property type="entry name" value="Cupredoxins"/>
    <property type="match status" value="3"/>
</dbReference>
<dbReference type="InterPro" id="IPR011707">
    <property type="entry name" value="Cu-oxidase-like_N"/>
</dbReference>
<evidence type="ECO:0000259" key="10">
    <source>
        <dbReference type="Pfam" id="PF07732"/>
    </source>
</evidence>
<feature type="signal peptide" evidence="7">
    <location>
        <begin position="1"/>
        <end position="21"/>
    </location>
</feature>
<reference evidence="11 12" key="1">
    <citation type="submission" date="2013-03" db="EMBL/GenBank/DDBJ databases">
        <title>The Genome Sequence of Cladophialophora psammophila CBS 110553.</title>
        <authorList>
            <consortium name="The Broad Institute Genomics Platform"/>
            <person name="Cuomo C."/>
            <person name="de Hoog S."/>
            <person name="Gorbushina A."/>
            <person name="Walker B."/>
            <person name="Young S.K."/>
            <person name="Zeng Q."/>
            <person name="Gargeya S."/>
            <person name="Fitzgerald M."/>
            <person name="Haas B."/>
            <person name="Abouelleil A."/>
            <person name="Allen A.W."/>
            <person name="Alvarado L."/>
            <person name="Arachchi H.M."/>
            <person name="Berlin A.M."/>
            <person name="Chapman S.B."/>
            <person name="Gainer-Dewar J."/>
            <person name="Goldberg J."/>
            <person name="Griggs A."/>
            <person name="Gujja S."/>
            <person name="Hansen M."/>
            <person name="Howarth C."/>
            <person name="Imamovic A."/>
            <person name="Ireland A."/>
            <person name="Larimer J."/>
            <person name="McCowan C."/>
            <person name="Murphy C."/>
            <person name="Pearson M."/>
            <person name="Poon T.W."/>
            <person name="Priest M."/>
            <person name="Roberts A."/>
            <person name="Saif S."/>
            <person name="Shea T."/>
            <person name="Sisk P."/>
            <person name="Sykes S."/>
            <person name="Wortman J."/>
            <person name="Nusbaum C."/>
            <person name="Birren B."/>
        </authorList>
    </citation>
    <scope>NUCLEOTIDE SEQUENCE [LARGE SCALE GENOMIC DNA]</scope>
    <source>
        <strain evidence="11 12">CBS 110553</strain>
    </source>
</reference>
<sequence>MAFPRLIAVLSFLSFAFLSAAAPSSRSRSLNARADDTVHFEVTLTWEDYSPIGGTPKKMVLTNGTFPGPALKMKVGQSVEFLVHNELPDPTTVHFHGIVQQGTPWSDGVPGLSQRAIAPGSSYLYKWTADATGVYFYHSHSRSQMMDGLYGAIIISPASEDDKPFSLINNDPAFIKLMSAADDELQPVFISDYNRYTSQELHAQEANANIDFACSDAIIINGMGSQYCLSRDELTAYTNPKVTALLASVSPSQITDKGCLPPNLPATQGNFTFNIDTLPSDAYFTCNPSTGPMASFDVDPAKSFAALTFINPGGYELLKFTIDGHKMWVYGVDGGYITPKLVDQVIVNNGDRYSVLIELNQPPAQYSIRVANNGLNQVLSGFAVLNYKGSVGPASEDPNALAAMNFAGVNLTTLVTFNDNLAAPYPPSAPAPTADVTYQMNIKKLGQPAGAYQWTLSGVNAFAPELEDQTPLLFEDPANVQASDLILKTNSGQWVDLIIKTQGPLAQPHPLHKHSNKAYVLGKGIGNWTWNTVAEAAAALPAGTFNFANPPLRDGYTTTPNEVNSTWMALRYQVTNPGAFLFHCHVQTHVAGGMAIAMLDGVDDWPKVPTEYAEGNGIIYSKLKKKGKLHAKSA</sequence>
<dbReference type="InterPro" id="IPR011706">
    <property type="entry name" value="Cu-oxidase_C"/>
</dbReference>
<dbReference type="FunFam" id="2.60.40.420:FF:000036">
    <property type="entry name" value="L-ascorbate oxidase"/>
    <property type="match status" value="1"/>
</dbReference>
<dbReference type="EMBL" id="AMGX01000009">
    <property type="protein sequence ID" value="EXJ70215.1"/>
    <property type="molecule type" value="Genomic_DNA"/>
</dbReference>
<accession>W9WYQ9</accession>
<name>W9WYQ9_9EURO</name>
<dbReference type="PANTHER" id="PTHR11709:SF488">
    <property type="entry name" value="LACCASE-RELATED"/>
    <property type="match status" value="1"/>
</dbReference>
<feature type="domain" description="Plastocyanin-like" evidence="10">
    <location>
        <begin position="44"/>
        <end position="158"/>
    </location>
</feature>
<evidence type="ECO:0000256" key="2">
    <source>
        <dbReference type="ARBA" id="ARBA00022723"/>
    </source>
</evidence>
<dbReference type="InterPro" id="IPR045087">
    <property type="entry name" value="Cu-oxidase_fam"/>
</dbReference>
<protein>
    <recommendedName>
        <fullName evidence="13">L-ascorbate oxidase</fullName>
    </recommendedName>
</protein>
<evidence type="ECO:0000256" key="7">
    <source>
        <dbReference type="SAM" id="SignalP"/>
    </source>
</evidence>
<dbReference type="Pfam" id="PF00394">
    <property type="entry name" value="Cu-oxidase"/>
    <property type="match status" value="1"/>
</dbReference>
<feature type="chain" id="PRO_5004932429" description="L-ascorbate oxidase" evidence="7">
    <location>
        <begin position="22"/>
        <end position="634"/>
    </location>
</feature>
<dbReference type="STRING" id="1182543.W9WYQ9"/>